<dbReference type="InterPro" id="IPR045959">
    <property type="entry name" value="CGDB"/>
</dbReference>
<evidence type="ECO:0000313" key="7">
    <source>
        <dbReference type="EMBL" id="WGT47057.1"/>
    </source>
</evidence>
<dbReference type="RefSeq" id="WP_281144797.1">
    <property type="nucleotide sequence ID" value="NZ_CP123967.1"/>
</dbReference>
<evidence type="ECO:0000259" key="6">
    <source>
        <dbReference type="Pfam" id="PF19906"/>
    </source>
</evidence>
<keyword evidence="8" id="KW-1185">Reference proteome</keyword>
<dbReference type="PANTHER" id="PTHR12110:SF41">
    <property type="entry name" value="INOSOSE DEHYDRATASE"/>
    <property type="match status" value="1"/>
</dbReference>
<feature type="domain" description="C-glycoside deglycosidase beta subunit" evidence="6">
    <location>
        <begin position="11"/>
        <end position="120"/>
    </location>
</feature>
<organism evidence="7 8">
    <name type="scientific">Tessaracoccus lacteus</name>
    <dbReference type="NCBI Taxonomy" id="3041766"/>
    <lineage>
        <taxon>Bacteria</taxon>
        <taxon>Bacillati</taxon>
        <taxon>Actinomycetota</taxon>
        <taxon>Actinomycetes</taxon>
        <taxon>Propionibacteriales</taxon>
        <taxon>Propionibacteriaceae</taxon>
        <taxon>Tessaracoccus</taxon>
    </lineage>
</organism>
<gene>
    <name evidence="7" type="ORF">QH948_13230</name>
</gene>
<dbReference type="Proteomes" id="UP001244136">
    <property type="component" value="Chromosome"/>
</dbReference>
<evidence type="ECO:0000256" key="4">
    <source>
        <dbReference type="ARBA" id="ARBA00047208"/>
    </source>
</evidence>
<evidence type="ECO:0000313" key="8">
    <source>
        <dbReference type="Proteomes" id="UP001244136"/>
    </source>
</evidence>
<feature type="domain" description="Xylose isomerase-like TIM barrel" evidence="5">
    <location>
        <begin position="200"/>
        <end position="478"/>
    </location>
</feature>
<comment type="similarity">
    <text evidence="3">Belongs to the C-glycoside deglycosidase beta subunit family.</text>
</comment>
<dbReference type="InterPro" id="IPR013022">
    <property type="entry name" value="Xyl_isomerase-like_TIM-brl"/>
</dbReference>
<evidence type="ECO:0000256" key="2">
    <source>
        <dbReference type="ARBA" id="ARBA00023277"/>
    </source>
</evidence>
<proteinExistence type="inferred from homology"/>
<evidence type="ECO:0000259" key="5">
    <source>
        <dbReference type="Pfam" id="PF01261"/>
    </source>
</evidence>
<keyword evidence="2" id="KW-0119">Carbohydrate metabolism</keyword>
<protein>
    <recommendedName>
        <fullName evidence="4">C-deglycosylation enzyme beta subunit</fullName>
    </recommendedName>
</protein>
<name>A0ABY8PX27_9ACTN</name>
<evidence type="ECO:0000256" key="1">
    <source>
        <dbReference type="ARBA" id="ARBA00023239"/>
    </source>
</evidence>
<keyword evidence="1" id="KW-0456">Lyase</keyword>
<dbReference type="PANTHER" id="PTHR12110">
    <property type="entry name" value="HYDROXYPYRUVATE ISOMERASE"/>
    <property type="match status" value="1"/>
</dbReference>
<dbReference type="InterPro" id="IPR050312">
    <property type="entry name" value="IolE/XylAMocC-like"/>
</dbReference>
<dbReference type="InterPro" id="IPR036237">
    <property type="entry name" value="Xyl_isomerase-like_sf"/>
</dbReference>
<accession>A0ABY8PX27</accession>
<evidence type="ECO:0000256" key="3">
    <source>
        <dbReference type="ARBA" id="ARBA00046336"/>
    </source>
</evidence>
<sequence length="504" mass="55403">MPTLFMKLPHEEKVLRPDCLRRLVLGDQTVGFTLDIGLNYYRGMPLSSIEKLDVIVDGAPISPELMLFEFNEKLFMPDQLALAFTEFWDLKRDLRLKVFNGGLAAGDHEVELVLHVRNVYMQFGPGAYGMVDSSVTRTLTLTDGPALARPSAIEASTGTVPARAGVSSATIGTIEQAVSLYGFEQRLVDDPNYGLADMFAELNALGVRKYELIGSMVFSQYPRPTAAEIAAVRGLSERFGVEINSYGGYLDKGKITGHDATDADLMLDITADLMTARDLGATFLRAGDIPLHLMPAAAAMAERYGVRIGIEVHAPHKPSDDSVQAMLKTMDEIDSPYLGLVPDFGCFIERPAQPALDRHIANGADPKLLDYVIAHRHDGLDEAGMQAKIAGMGGGEAEKWAISEMFGFLSFGPADVEGFKTLLHRTQYFHSKFYHVTEDLQDPQIPVDRLLAAIVESGFEGVLLSEYEGHAFHLDDAHEQLERHLRLEQKILTGLANREPQLVG</sequence>
<reference evidence="7 8" key="1">
    <citation type="journal article" date="2008" name="Int. J. Syst. Evol. Microbiol.">
        <title>Tessaracoccus flavescens sp. nov., isolated from marine sediment.</title>
        <authorList>
            <person name="Lee D.W."/>
            <person name="Lee S.D."/>
        </authorList>
    </citation>
    <scope>NUCLEOTIDE SEQUENCE [LARGE SCALE GENOMIC DNA]</scope>
    <source>
        <strain evidence="7 8">T21</strain>
    </source>
</reference>
<dbReference type="EMBL" id="CP123967">
    <property type="protein sequence ID" value="WGT47057.1"/>
    <property type="molecule type" value="Genomic_DNA"/>
</dbReference>
<dbReference type="Gene3D" id="3.20.20.150">
    <property type="entry name" value="Divalent-metal-dependent TIM barrel enzymes"/>
    <property type="match status" value="1"/>
</dbReference>
<dbReference type="Pfam" id="PF19906">
    <property type="entry name" value="CGDB"/>
    <property type="match status" value="1"/>
</dbReference>
<dbReference type="SUPFAM" id="SSF51658">
    <property type="entry name" value="Xylose isomerase-like"/>
    <property type="match status" value="1"/>
</dbReference>
<dbReference type="Pfam" id="PF01261">
    <property type="entry name" value="AP_endonuc_2"/>
    <property type="match status" value="1"/>
</dbReference>